<dbReference type="Gene3D" id="3.90.180.10">
    <property type="entry name" value="Medium-chain alcohol dehydrogenases, catalytic domain"/>
    <property type="match status" value="1"/>
</dbReference>
<accession>A0A9W8YTN4</accession>
<feature type="domain" description="Enoyl reductase (ER)" evidence="1">
    <location>
        <begin position="25"/>
        <end position="353"/>
    </location>
</feature>
<dbReference type="InterPro" id="IPR050700">
    <property type="entry name" value="YIM1/Zinc_Alcohol_DH_Fams"/>
</dbReference>
<dbReference type="Gene3D" id="3.40.50.720">
    <property type="entry name" value="NAD(P)-binding Rossmann-like Domain"/>
    <property type="match status" value="1"/>
</dbReference>
<gene>
    <name evidence="2" type="ORF">N0V93_004870</name>
</gene>
<dbReference type="InterPro" id="IPR013154">
    <property type="entry name" value="ADH-like_N"/>
</dbReference>
<comment type="caution">
    <text evidence="2">The sequence shown here is derived from an EMBL/GenBank/DDBJ whole genome shotgun (WGS) entry which is preliminary data.</text>
</comment>
<dbReference type="Pfam" id="PF13602">
    <property type="entry name" value="ADH_zinc_N_2"/>
    <property type="match status" value="1"/>
</dbReference>
<sequence length="357" mass="38177">MTTAVAEGGWPKTTRAWTYGNASAGLEKSLSRNDEAALPPQKSALSPTSVLVQVMYMSINPADYKLAELGLLARPMISPPATPGMDFSGRVVLAGASMDTYRPGQLVFGRVDPNKYGTLAEYVVVKNGDCLAHVPEGHETQLAEFASVGTCGLTAWQSIKPYLPDNAKDTKIFINGGSGGLGTFAIQIGKALGCHVTTSCSGGNVELCRSLGADEVIDYKTQNISEVLKSKGKVFQLVVDNVGCSPANEEDLYVAANTFMKEDGHFIQVGGGVNKDMFKAMVRRSLVPGFLGGGKRQWKFIMTAQSHVDLESIGELIKSGAVKPVLDEQFTFDNAPKAYEKLKTGRTKGKIVVKVSE</sequence>
<keyword evidence="3" id="KW-1185">Reference proteome</keyword>
<dbReference type="PANTHER" id="PTHR11695">
    <property type="entry name" value="ALCOHOL DEHYDROGENASE RELATED"/>
    <property type="match status" value="1"/>
</dbReference>
<dbReference type="CDD" id="cd08267">
    <property type="entry name" value="MDR1"/>
    <property type="match status" value="1"/>
</dbReference>
<dbReference type="GO" id="GO:0016491">
    <property type="term" value="F:oxidoreductase activity"/>
    <property type="evidence" value="ECO:0007669"/>
    <property type="project" value="InterPro"/>
</dbReference>
<dbReference type="InterPro" id="IPR020843">
    <property type="entry name" value="ER"/>
</dbReference>
<dbReference type="AlphaFoldDB" id="A0A9W8YTN4"/>
<dbReference type="OrthoDB" id="201656at2759"/>
<evidence type="ECO:0000259" key="1">
    <source>
        <dbReference type="SMART" id="SM00829"/>
    </source>
</evidence>
<dbReference type="Proteomes" id="UP001140453">
    <property type="component" value="Unassembled WGS sequence"/>
</dbReference>
<evidence type="ECO:0000313" key="2">
    <source>
        <dbReference type="EMBL" id="KAJ4391253.1"/>
    </source>
</evidence>
<dbReference type="PANTHER" id="PTHR11695:SF294">
    <property type="entry name" value="RETICULON-4-INTERACTING PROTEIN 1, MITOCHONDRIAL"/>
    <property type="match status" value="1"/>
</dbReference>
<dbReference type="GO" id="GO:0005739">
    <property type="term" value="C:mitochondrion"/>
    <property type="evidence" value="ECO:0007669"/>
    <property type="project" value="TreeGrafter"/>
</dbReference>
<name>A0A9W8YTN4_9PEZI</name>
<proteinExistence type="predicted"/>
<reference evidence="2" key="1">
    <citation type="submission" date="2022-10" db="EMBL/GenBank/DDBJ databases">
        <title>Tapping the CABI collections for fungal endophytes: first genome assemblies for Collariella, Neodidymelliopsis, Ascochyta clinopodiicola, Didymella pomorum, Didymosphaeria variabile, Neocosmospora piperis and Neocucurbitaria cava.</title>
        <authorList>
            <person name="Hill R."/>
        </authorList>
    </citation>
    <scope>NUCLEOTIDE SEQUENCE</scope>
    <source>
        <strain evidence="2">IMI 355082</strain>
    </source>
</reference>
<dbReference type="SUPFAM" id="SSF50129">
    <property type="entry name" value="GroES-like"/>
    <property type="match status" value="1"/>
</dbReference>
<dbReference type="SUPFAM" id="SSF51735">
    <property type="entry name" value="NAD(P)-binding Rossmann-fold domains"/>
    <property type="match status" value="1"/>
</dbReference>
<dbReference type="InterPro" id="IPR011032">
    <property type="entry name" value="GroES-like_sf"/>
</dbReference>
<protein>
    <recommendedName>
        <fullName evidence="1">Enoyl reductase (ER) domain-containing protein</fullName>
    </recommendedName>
</protein>
<dbReference type="InterPro" id="IPR036291">
    <property type="entry name" value="NAD(P)-bd_dom_sf"/>
</dbReference>
<organism evidence="2 3">
    <name type="scientific">Gnomoniopsis smithogilvyi</name>
    <dbReference type="NCBI Taxonomy" id="1191159"/>
    <lineage>
        <taxon>Eukaryota</taxon>
        <taxon>Fungi</taxon>
        <taxon>Dikarya</taxon>
        <taxon>Ascomycota</taxon>
        <taxon>Pezizomycotina</taxon>
        <taxon>Sordariomycetes</taxon>
        <taxon>Sordariomycetidae</taxon>
        <taxon>Diaporthales</taxon>
        <taxon>Gnomoniaceae</taxon>
        <taxon>Gnomoniopsis</taxon>
    </lineage>
</organism>
<dbReference type="EMBL" id="JAPEVB010000003">
    <property type="protein sequence ID" value="KAJ4391253.1"/>
    <property type="molecule type" value="Genomic_DNA"/>
</dbReference>
<dbReference type="SMART" id="SM00829">
    <property type="entry name" value="PKS_ER"/>
    <property type="match status" value="1"/>
</dbReference>
<dbReference type="Pfam" id="PF08240">
    <property type="entry name" value="ADH_N"/>
    <property type="match status" value="1"/>
</dbReference>
<evidence type="ECO:0000313" key="3">
    <source>
        <dbReference type="Proteomes" id="UP001140453"/>
    </source>
</evidence>